<dbReference type="eggNOG" id="arCOG07546">
    <property type="taxonomic scope" value="Archaea"/>
</dbReference>
<dbReference type="OrthoDB" id="336062at2157"/>
<dbReference type="RefSeq" id="WP_021780857.1">
    <property type="nucleotide sequence ID" value="NZ_BATA01000127.1"/>
</dbReference>
<reference evidence="2 3" key="1">
    <citation type="submission" date="2013-09" db="EMBL/GenBank/DDBJ databases">
        <title>Whole genome sequencing of Halarchaeum acidiphilum strain MH1-52-1.</title>
        <authorList>
            <person name="Shimane Y."/>
            <person name="Minegishi H."/>
            <person name="Nishi S."/>
            <person name="Echigo A."/>
            <person name="Shuto A."/>
            <person name="Konishi M."/>
            <person name="Ito T."/>
            <person name="Ohkuma M."/>
            <person name="Ohta Y."/>
            <person name="Nagano Y."/>
            <person name="Tsubouchi T."/>
            <person name="Mori K."/>
            <person name="Usui K."/>
            <person name="Kamekura M."/>
            <person name="Usami R."/>
            <person name="Takaki Y."/>
            <person name="Hatada Y."/>
        </authorList>
    </citation>
    <scope>NUCLEOTIDE SEQUENCE [LARGE SCALE GENOMIC DNA]</scope>
    <source>
        <strain evidence="2 3">JCM 16109</strain>
    </source>
</reference>
<keyword evidence="3" id="KW-1185">Reference proteome</keyword>
<dbReference type="EMBL" id="BATA01000127">
    <property type="protein sequence ID" value="GAD53908.1"/>
    <property type="molecule type" value="Genomic_DNA"/>
</dbReference>
<sequence length="314" mass="34593">MSDAETESAVTFDESDSRDDAMAETIEAWIEDLVDHVEDARGSEAFQEWRDVQSRFHDYSYRNTLLINLQCPEATKVAGYRTWQEEFDRHVQAGESAIWIWAPIIAKQCPECGNAPNYHEQHECEYDETPPEEWEQGLVGFRPASVFDVSQTDGEPLPELETAATGDAGDLVNALENAAATLDVTVCIVDGDEWPHGKAEGICKPRGADEQPLVEVRDRANEADLAVTLVHELAHALLHGAISDPLARSEQEVKAEAVAYIVGRHCGLDTNNSSFYLAAWAGDDPEAIRDRLGRISQTAQQLIDVVGGSTKGED</sequence>
<organism evidence="2 3">
    <name type="scientific">Halarchaeum acidiphilum MH1-52-1</name>
    <dbReference type="NCBI Taxonomy" id="1261545"/>
    <lineage>
        <taxon>Archaea</taxon>
        <taxon>Methanobacteriati</taxon>
        <taxon>Methanobacteriota</taxon>
        <taxon>Stenosarchaea group</taxon>
        <taxon>Halobacteria</taxon>
        <taxon>Halobacteriales</taxon>
        <taxon>Halobacteriaceae</taxon>
    </lineage>
</organism>
<evidence type="ECO:0000313" key="3">
    <source>
        <dbReference type="Proteomes" id="UP000016986"/>
    </source>
</evidence>
<dbReference type="InterPro" id="IPR013610">
    <property type="entry name" value="ArdC_N"/>
</dbReference>
<dbReference type="AlphaFoldDB" id="U3AGI8"/>
<proteinExistence type="predicted"/>
<evidence type="ECO:0000313" key="2">
    <source>
        <dbReference type="EMBL" id="GAD53908.1"/>
    </source>
</evidence>
<name>U3AGI8_9EURY</name>
<protein>
    <recommendedName>
        <fullName evidence="1">N-terminal domain-containing protein</fullName>
    </recommendedName>
</protein>
<comment type="caution">
    <text evidence="2">The sequence shown here is derived from an EMBL/GenBank/DDBJ whole genome shotgun (WGS) entry which is preliminary data.</text>
</comment>
<evidence type="ECO:0000259" key="1">
    <source>
        <dbReference type="Pfam" id="PF08401"/>
    </source>
</evidence>
<gene>
    <name evidence="2" type="ORF">MBEHAL_2668</name>
</gene>
<dbReference type="Pfam" id="PF08401">
    <property type="entry name" value="ArdcN"/>
    <property type="match status" value="1"/>
</dbReference>
<accession>U3AGI8</accession>
<feature type="domain" description="N-terminal" evidence="1">
    <location>
        <begin position="27"/>
        <end position="101"/>
    </location>
</feature>
<dbReference type="Proteomes" id="UP000016986">
    <property type="component" value="Unassembled WGS sequence"/>
</dbReference>